<evidence type="ECO:0000313" key="1">
    <source>
        <dbReference type="EMBL" id="BAF01983.1"/>
    </source>
</evidence>
<feature type="non-terminal residue" evidence="1">
    <location>
        <position position="96"/>
    </location>
</feature>
<protein>
    <submittedName>
        <fullName evidence="1">Uncharacterized protein</fullName>
    </submittedName>
</protein>
<accession>Q0WLM4</accession>
<dbReference type="AlphaFoldDB" id="Q0WLM4"/>
<dbReference type="EMBL" id="AK230174">
    <property type="protein sequence ID" value="BAF01983.1"/>
    <property type="molecule type" value="mRNA"/>
</dbReference>
<reference evidence="1" key="1">
    <citation type="submission" date="2006-07" db="EMBL/GenBank/DDBJ databases">
        <title>Large-scale analysis of RIKEN Arabidopsis full-length (RAFL) cDNAs.</title>
        <authorList>
            <person name="Totoki Y."/>
            <person name="Seki M."/>
            <person name="Ishida J."/>
            <person name="Nakajima M."/>
            <person name="Enju A."/>
            <person name="Morosawa T."/>
            <person name="Kamiya A."/>
            <person name="Narusaka M."/>
            <person name="Shin-i T."/>
            <person name="Nakagawa M."/>
            <person name="Sakamoto N."/>
            <person name="Oishi K."/>
            <person name="Kohara Y."/>
            <person name="Kobayashi M."/>
            <person name="Toyoda A."/>
            <person name="Sakaki Y."/>
            <person name="Sakurai T."/>
            <person name="Iida K."/>
            <person name="Akiyama K."/>
            <person name="Satou M."/>
            <person name="Toyoda T."/>
            <person name="Konagaya A."/>
            <person name="Carninci P."/>
            <person name="Kawai J."/>
            <person name="Hayashizaki Y."/>
            <person name="Shinozaki K."/>
        </authorList>
    </citation>
    <scope>NUCLEOTIDE SEQUENCE</scope>
</reference>
<organism evidence="1">
    <name type="scientific">Arabidopsis thaliana</name>
    <name type="common">Mouse-ear cress</name>
    <dbReference type="NCBI Taxonomy" id="3702"/>
    <lineage>
        <taxon>Eukaryota</taxon>
        <taxon>Viridiplantae</taxon>
        <taxon>Streptophyta</taxon>
        <taxon>Embryophyta</taxon>
        <taxon>Tracheophyta</taxon>
        <taxon>Spermatophyta</taxon>
        <taxon>Magnoliopsida</taxon>
        <taxon>eudicotyledons</taxon>
        <taxon>Gunneridae</taxon>
        <taxon>Pentapetalae</taxon>
        <taxon>rosids</taxon>
        <taxon>malvids</taxon>
        <taxon>Brassicales</taxon>
        <taxon>Brassicaceae</taxon>
        <taxon>Camelineae</taxon>
        <taxon>Arabidopsis</taxon>
    </lineage>
</organism>
<proteinExistence type="evidence at transcript level"/>
<sequence>MISSQILSKDITPLRKSRLTSSFSSSSFDFSRWKNPMNVLSGTTQMGLTFAWRTVSRSKCLSGNRSRYSSFSHIFLHSDDPSLIRLSNSDLVGISL</sequence>
<name>Q0WLM4_ARATH</name>